<evidence type="ECO:0000256" key="5">
    <source>
        <dbReference type="ARBA" id="ARBA00022741"/>
    </source>
</evidence>
<keyword evidence="8" id="KW-0902">Two-component regulatory system</keyword>
<gene>
    <name evidence="9" type="ORF">C0V82_04635</name>
</gene>
<dbReference type="Pfam" id="PF00989">
    <property type="entry name" value="PAS"/>
    <property type="match status" value="1"/>
</dbReference>
<evidence type="ECO:0000256" key="1">
    <source>
        <dbReference type="ARBA" id="ARBA00000085"/>
    </source>
</evidence>
<keyword evidence="4" id="KW-0808">Transferase</keyword>
<dbReference type="SMART" id="SM00388">
    <property type="entry name" value="HisKA"/>
    <property type="match status" value="1"/>
</dbReference>
<dbReference type="InterPro" id="IPR036097">
    <property type="entry name" value="HisK_dim/P_sf"/>
</dbReference>
<dbReference type="InterPro" id="IPR005467">
    <property type="entry name" value="His_kinase_dom"/>
</dbReference>
<organism evidence="9 10">
    <name type="scientific">Niveispirillum cyanobacteriorum</name>
    <dbReference type="NCBI Taxonomy" id="1612173"/>
    <lineage>
        <taxon>Bacteria</taxon>
        <taxon>Pseudomonadati</taxon>
        <taxon>Pseudomonadota</taxon>
        <taxon>Alphaproteobacteria</taxon>
        <taxon>Rhodospirillales</taxon>
        <taxon>Azospirillaceae</taxon>
        <taxon>Niveispirillum</taxon>
    </lineage>
</organism>
<reference evidence="9 10" key="1">
    <citation type="submission" date="2017-12" db="EMBL/GenBank/DDBJ databases">
        <title>Genomes of bacteria within cyanobacterial aggregates.</title>
        <authorList>
            <person name="Cai H."/>
        </authorList>
    </citation>
    <scope>NUCLEOTIDE SEQUENCE [LARGE SCALE GENOMIC DNA]</scope>
    <source>
        <strain evidence="9 10">TH16</strain>
    </source>
</reference>
<dbReference type="SUPFAM" id="SSF55874">
    <property type="entry name" value="ATPase domain of HSP90 chaperone/DNA topoisomerase II/histidine kinase"/>
    <property type="match status" value="1"/>
</dbReference>
<keyword evidence="6 9" id="KW-0418">Kinase</keyword>
<evidence type="ECO:0000256" key="6">
    <source>
        <dbReference type="ARBA" id="ARBA00022777"/>
    </source>
</evidence>
<dbReference type="InterPro" id="IPR036890">
    <property type="entry name" value="HATPase_C_sf"/>
</dbReference>
<dbReference type="Gene3D" id="3.30.450.20">
    <property type="entry name" value="PAS domain"/>
    <property type="match status" value="1"/>
</dbReference>
<dbReference type="Proteomes" id="UP000234752">
    <property type="component" value="Chromosome eg_1"/>
</dbReference>
<evidence type="ECO:0000256" key="2">
    <source>
        <dbReference type="ARBA" id="ARBA00012438"/>
    </source>
</evidence>
<dbReference type="PROSITE" id="PS50112">
    <property type="entry name" value="PAS"/>
    <property type="match status" value="1"/>
</dbReference>
<dbReference type="AlphaFoldDB" id="A0A2K9N936"/>
<dbReference type="PANTHER" id="PTHR43065:SF10">
    <property type="entry name" value="PEROXIDE STRESS-ACTIVATED HISTIDINE KINASE MAK3"/>
    <property type="match status" value="1"/>
</dbReference>
<dbReference type="Pfam" id="PF00512">
    <property type="entry name" value="HisKA"/>
    <property type="match status" value="1"/>
</dbReference>
<dbReference type="SUPFAM" id="SSF55785">
    <property type="entry name" value="PYP-like sensor domain (PAS domain)"/>
    <property type="match status" value="1"/>
</dbReference>
<evidence type="ECO:0000313" key="10">
    <source>
        <dbReference type="Proteomes" id="UP000234752"/>
    </source>
</evidence>
<dbReference type="CDD" id="cd00082">
    <property type="entry name" value="HisKA"/>
    <property type="match status" value="1"/>
</dbReference>
<name>A0A2K9N936_9PROT</name>
<dbReference type="SMART" id="SM00387">
    <property type="entry name" value="HATPase_c"/>
    <property type="match status" value="1"/>
</dbReference>
<dbReference type="InterPro" id="IPR004358">
    <property type="entry name" value="Sig_transdc_His_kin-like_C"/>
</dbReference>
<comment type="catalytic activity">
    <reaction evidence="1">
        <text>ATP + protein L-histidine = ADP + protein N-phospho-L-histidine.</text>
        <dbReference type="EC" id="2.7.13.3"/>
    </reaction>
</comment>
<dbReference type="InterPro" id="IPR003594">
    <property type="entry name" value="HATPase_dom"/>
</dbReference>
<dbReference type="Gene3D" id="3.30.565.10">
    <property type="entry name" value="Histidine kinase-like ATPase, C-terminal domain"/>
    <property type="match status" value="1"/>
</dbReference>
<dbReference type="EMBL" id="CP025611">
    <property type="protein sequence ID" value="AUN29589.1"/>
    <property type="molecule type" value="Genomic_DNA"/>
</dbReference>
<dbReference type="KEGG" id="ncb:C0V82_04635"/>
<dbReference type="InterPro" id="IPR000014">
    <property type="entry name" value="PAS"/>
</dbReference>
<dbReference type="Pfam" id="PF02518">
    <property type="entry name" value="HATPase_c"/>
    <property type="match status" value="1"/>
</dbReference>
<keyword evidence="3" id="KW-0597">Phosphoprotein</keyword>
<protein>
    <recommendedName>
        <fullName evidence="2">histidine kinase</fullName>
        <ecNumber evidence="2">2.7.13.3</ecNumber>
    </recommendedName>
</protein>
<dbReference type="Gene3D" id="1.10.287.130">
    <property type="match status" value="1"/>
</dbReference>
<dbReference type="SUPFAM" id="SSF47384">
    <property type="entry name" value="Homodimeric domain of signal transducing histidine kinase"/>
    <property type="match status" value="1"/>
</dbReference>
<keyword evidence="5" id="KW-0547">Nucleotide-binding</keyword>
<dbReference type="SMART" id="SM00091">
    <property type="entry name" value="PAS"/>
    <property type="match status" value="1"/>
</dbReference>
<accession>A0A2K9N936</accession>
<evidence type="ECO:0000256" key="8">
    <source>
        <dbReference type="ARBA" id="ARBA00023012"/>
    </source>
</evidence>
<dbReference type="GO" id="GO:0005524">
    <property type="term" value="F:ATP binding"/>
    <property type="evidence" value="ECO:0007669"/>
    <property type="project" value="UniProtKB-KW"/>
</dbReference>
<sequence>MARMPTARRIGGDIDPTSILAALPDPVMVVDGDGLIRFINLEAQEFFDVSATRVLGTKLTELIPEDSPVLGLLEQARITHATVCEYGVQVETARIGPHSVTMQAAPLGDPPDYVVLTIHERSIARRIDKQLNHRGAARSVVAMAAMLAHEVKNPLSGIRGAAQLLEENASEDDQILTRLICDEADRIVALVDRMEVFTDGRPLERQAVNIHAVLEHVRRIAQTGFARHIRFVEKYDPSLPPVLGNRDQLVQVFLNLVKNAAEACPEQGGEILLTTAYQHGVRLAVSGSDSRMQLPLLVCVGDNGPGIPEDIRANLFDPFVTTKMNGTGLGLALVAKIIGDHGGVIDFESVPKRTIFKVSLPVTDQNGHGEGA</sequence>
<dbReference type="InterPro" id="IPR013767">
    <property type="entry name" value="PAS_fold"/>
</dbReference>
<dbReference type="OrthoDB" id="9789238at2"/>
<evidence type="ECO:0000256" key="7">
    <source>
        <dbReference type="ARBA" id="ARBA00022840"/>
    </source>
</evidence>
<dbReference type="CDD" id="cd00130">
    <property type="entry name" value="PAS"/>
    <property type="match status" value="1"/>
</dbReference>
<dbReference type="InterPro" id="IPR003661">
    <property type="entry name" value="HisK_dim/P_dom"/>
</dbReference>
<dbReference type="InterPro" id="IPR035965">
    <property type="entry name" value="PAS-like_dom_sf"/>
</dbReference>
<evidence type="ECO:0000313" key="9">
    <source>
        <dbReference type="EMBL" id="AUN29589.1"/>
    </source>
</evidence>
<dbReference type="PROSITE" id="PS50109">
    <property type="entry name" value="HIS_KIN"/>
    <property type="match status" value="1"/>
</dbReference>
<dbReference type="EC" id="2.7.13.3" evidence="2"/>
<dbReference type="PRINTS" id="PR00344">
    <property type="entry name" value="BCTRLSENSOR"/>
</dbReference>
<dbReference type="GO" id="GO:0006355">
    <property type="term" value="P:regulation of DNA-templated transcription"/>
    <property type="evidence" value="ECO:0007669"/>
    <property type="project" value="InterPro"/>
</dbReference>
<evidence type="ECO:0000256" key="4">
    <source>
        <dbReference type="ARBA" id="ARBA00022679"/>
    </source>
</evidence>
<dbReference type="RefSeq" id="WP_102111313.1">
    <property type="nucleotide sequence ID" value="NZ_BMGN01000003.1"/>
</dbReference>
<proteinExistence type="predicted"/>
<keyword evidence="10" id="KW-1185">Reference proteome</keyword>
<keyword evidence="7" id="KW-0067">ATP-binding</keyword>
<dbReference type="GO" id="GO:0000155">
    <property type="term" value="F:phosphorelay sensor kinase activity"/>
    <property type="evidence" value="ECO:0007669"/>
    <property type="project" value="InterPro"/>
</dbReference>
<evidence type="ECO:0000256" key="3">
    <source>
        <dbReference type="ARBA" id="ARBA00022553"/>
    </source>
</evidence>
<dbReference type="PANTHER" id="PTHR43065">
    <property type="entry name" value="SENSOR HISTIDINE KINASE"/>
    <property type="match status" value="1"/>
</dbReference>